<name>N1WMP2_9LEPT</name>
<evidence type="ECO:0000313" key="2">
    <source>
        <dbReference type="Proteomes" id="UP000012313"/>
    </source>
</evidence>
<gene>
    <name evidence="1" type="ORF">LEP1GSC060_1888</name>
</gene>
<evidence type="ECO:0000313" key="1">
    <source>
        <dbReference type="EMBL" id="EMY77068.1"/>
    </source>
</evidence>
<organism evidence="1 2">
    <name type="scientific">Leptospira weilii serovar Ranarum str. ICFT</name>
    <dbReference type="NCBI Taxonomy" id="1218598"/>
    <lineage>
        <taxon>Bacteria</taxon>
        <taxon>Pseudomonadati</taxon>
        <taxon>Spirochaetota</taxon>
        <taxon>Spirochaetia</taxon>
        <taxon>Leptospirales</taxon>
        <taxon>Leptospiraceae</taxon>
        <taxon>Leptospira</taxon>
    </lineage>
</organism>
<proteinExistence type="predicted"/>
<dbReference type="AlphaFoldDB" id="N1WMP2"/>
<dbReference type="Proteomes" id="UP000012313">
    <property type="component" value="Unassembled WGS sequence"/>
</dbReference>
<sequence>MIQSLYTNLIMYLILAPKSQDPDLRIIDSSQNHIRRL</sequence>
<keyword evidence="2" id="KW-1185">Reference proteome</keyword>
<accession>N1WMP2</accession>
<reference evidence="1" key="1">
    <citation type="submission" date="2013-03" db="EMBL/GenBank/DDBJ databases">
        <authorList>
            <person name="Harkins D.M."/>
            <person name="Durkin A.S."/>
            <person name="Brinkac L.M."/>
            <person name="Haft D.H."/>
            <person name="Selengut J.D."/>
            <person name="Sanka R."/>
            <person name="DePew J."/>
            <person name="Purushe J."/>
            <person name="Hartskeerl R.A."/>
            <person name="Ahmed A."/>
            <person name="van der Linden H."/>
            <person name="Goris M.G.A."/>
            <person name="Vinetz J.M."/>
            <person name="Sutton G.G."/>
            <person name="Nierman W.C."/>
            <person name="Fouts D.E."/>
        </authorList>
    </citation>
    <scope>NUCLEOTIDE SEQUENCE [LARGE SCALE GENOMIC DNA]</scope>
    <source>
        <strain evidence="1">ICFT</strain>
    </source>
</reference>
<protein>
    <submittedName>
        <fullName evidence="1">Uncharacterized protein</fullName>
    </submittedName>
</protein>
<comment type="caution">
    <text evidence="1">The sequence shown here is derived from an EMBL/GenBank/DDBJ whole genome shotgun (WGS) entry which is preliminary data.</text>
</comment>
<dbReference type="EMBL" id="AOHC02000039">
    <property type="protein sequence ID" value="EMY77068.1"/>
    <property type="molecule type" value="Genomic_DNA"/>
</dbReference>